<name>A0A317D066_9ACTN</name>
<proteinExistence type="predicted"/>
<feature type="domain" description="Peptidoglycan binding-like" evidence="2">
    <location>
        <begin position="62"/>
        <end position="114"/>
    </location>
</feature>
<dbReference type="EMBL" id="QGKR01000207">
    <property type="protein sequence ID" value="PWR08119.1"/>
    <property type="molecule type" value="Genomic_DNA"/>
</dbReference>
<protein>
    <recommendedName>
        <fullName evidence="2">Peptidoglycan binding-like domain-containing protein</fullName>
    </recommendedName>
</protein>
<feature type="signal peptide" evidence="1">
    <location>
        <begin position="1"/>
        <end position="28"/>
    </location>
</feature>
<evidence type="ECO:0000256" key="1">
    <source>
        <dbReference type="SAM" id="SignalP"/>
    </source>
</evidence>
<evidence type="ECO:0000313" key="3">
    <source>
        <dbReference type="EMBL" id="PWR08119.1"/>
    </source>
</evidence>
<dbReference type="RefSeq" id="WP_109818379.1">
    <property type="nucleotide sequence ID" value="NZ_QGKR01000207.1"/>
</dbReference>
<dbReference type="Pfam" id="PF01471">
    <property type="entry name" value="PG_binding_1"/>
    <property type="match status" value="1"/>
</dbReference>
<evidence type="ECO:0000313" key="4">
    <source>
        <dbReference type="Proteomes" id="UP000245410"/>
    </source>
</evidence>
<dbReference type="SUPFAM" id="SSF47090">
    <property type="entry name" value="PGBD-like"/>
    <property type="match status" value="1"/>
</dbReference>
<dbReference type="InterPro" id="IPR036366">
    <property type="entry name" value="PGBDSf"/>
</dbReference>
<feature type="chain" id="PRO_5016369814" description="Peptidoglycan binding-like domain-containing protein" evidence="1">
    <location>
        <begin position="29"/>
        <end position="172"/>
    </location>
</feature>
<dbReference type="Gene3D" id="1.10.101.10">
    <property type="entry name" value="PGBD-like superfamily/PGBD"/>
    <property type="match status" value="1"/>
</dbReference>
<gene>
    <name evidence="3" type="ORF">DKT68_16910</name>
</gene>
<organism evidence="3 4">
    <name type="scientific">Micromonospora acroterricola</name>
    <dbReference type="NCBI Taxonomy" id="2202421"/>
    <lineage>
        <taxon>Bacteria</taxon>
        <taxon>Bacillati</taxon>
        <taxon>Actinomycetota</taxon>
        <taxon>Actinomycetes</taxon>
        <taxon>Micromonosporales</taxon>
        <taxon>Micromonosporaceae</taxon>
        <taxon>Micromonospora</taxon>
    </lineage>
</organism>
<keyword evidence="4" id="KW-1185">Reference proteome</keyword>
<accession>A0A317D066</accession>
<sequence length="172" mass="18412">MFLRIRAVAMAVVAMLGTLAISAAPASASVSQGYVAGSGTWTDDWGDEGPISASTRRYNNVVAMWQMILWADGYLARSGVDCRFGSATTAATKKWQSARGLVSDGVVGPRTLAKAATRLGVWEGEGWFYYDGAGTEIIHFGRLPNGRWDMSLGPDLESRPLSYTSATFSICS</sequence>
<comment type="caution">
    <text evidence="3">The sequence shown here is derived from an EMBL/GenBank/DDBJ whole genome shotgun (WGS) entry which is preliminary data.</text>
</comment>
<dbReference type="AlphaFoldDB" id="A0A317D066"/>
<dbReference type="InterPro" id="IPR036365">
    <property type="entry name" value="PGBD-like_sf"/>
</dbReference>
<reference evidence="3 4" key="1">
    <citation type="submission" date="2018-05" db="EMBL/GenBank/DDBJ databases">
        <title>Micromonospora atacamensis sp. nov., a novel actinobacteria isolated from high altitude Atacama Desert soil.</title>
        <authorList>
            <person name="Carro L."/>
            <person name="Golinska P."/>
            <person name="Klenk H.-P."/>
            <person name="Goodfellow M."/>
        </authorList>
    </citation>
    <scope>NUCLEOTIDE SEQUENCE [LARGE SCALE GENOMIC DNA]</scope>
    <source>
        <strain evidence="3 4">5R2A7</strain>
    </source>
</reference>
<keyword evidence="1" id="KW-0732">Signal</keyword>
<dbReference type="OrthoDB" id="5244994at2"/>
<evidence type="ECO:0000259" key="2">
    <source>
        <dbReference type="Pfam" id="PF01471"/>
    </source>
</evidence>
<dbReference type="InterPro" id="IPR002477">
    <property type="entry name" value="Peptidoglycan-bd-like"/>
</dbReference>
<dbReference type="Proteomes" id="UP000245410">
    <property type="component" value="Unassembled WGS sequence"/>
</dbReference>